<dbReference type="EMBL" id="MU005775">
    <property type="protein sequence ID" value="KAF2706938.1"/>
    <property type="molecule type" value="Genomic_DNA"/>
</dbReference>
<feature type="region of interest" description="Disordered" evidence="1">
    <location>
        <begin position="289"/>
        <end position="403"/>
    </location>
</feature>
<evidence type="ECO:0000256" key="1">
    <source>
        <dbReference type="SAM" id="MobiDB-lite"/>
    </source>
</evidence>
<dbReference type="Proteomes" id="UP000799428">
    <property type="component" value="Unassembled WGS sequence"/>
</dbReference>
<evidence type="ECO:0000256" key="2">
    <source>
        <dbReference type="SAM" id="Phobius"/>
    </source>
</evidence>
<protein>
    <submittedName>
        <fullName evidence="3">Uncharacterized protein</fullName>
    </submittedName>
</protein>
<keyword evidence="2" id="KW-0812">Transmembrane</keyword>
<feature type="compositionally biased region" description="Low complexity" evidence="1">
    <location>
        <begin position="215"/>
        <end position="242"/>
    </location>
</feature>
<feature type="compositionally biased region" description="Polar residues" evidence="1">
    <location>
        <begin position="374"/>
        <end position="393"/>
    </location>
</feature>
<sequence length="403" mass="42646">MNRKEGPVHSSRPFLRTSGQLYQHGGSLKKELIRISMKDNNSMQFSISQLVLAAGLNSLVLAAPQPEVTARAILPRYNPQTLGWYSSFITSGSTAYDDWIYDADRLTYTTSSKWFRGCPATSSCSVFYTGCSDGYLVADSTSLYCGAGGASGSLFCSNHVLLPTKGDPASSAMSWYWCDEAPLTGITLFATLPADAYILTPGSFSNPFFSTPSPSPSLTSTPSSTTDMSSSSISTAPGASSTLPASSPPVEKKSIIGPVVGGVVGGVAVLVAIAVGIFFLLRRHKKPPPTTPIVAQQWNPQSPQSPPPQMVYTPQSPKSPAVASPYAQTQGQKPESNISYYPLGVGQNTYPKGPYDPHMSQSYAESPPPPLQSYIGSPSPSQMHGSPQPQQGTVFGGELPALV</sequence>
<keyword evidence="2" id="KW-0472">Membrane</keyword>
<feature type="compositionally biased region" description="Polar residues" evidence="1">
    <location>
        <begin position="326"/>
        <end position="339"/>
    </location>
</feature>
<dbReference type="AlphaFoldDB" id="A0A6G1K2A9"/>
<organism evidence="3 4">
    <name type="scientific">Pleomassaria siparia CBS 279.74</name>
    <dbReference type="NCBI Taxonomy" id="1314801"/>
    <lineage>
        <taxon>Eukaryota</taxon>
        <taxon>Fungi</taxon>
        <taxon>Dikarya</taxon>
        <taxon>Ascomycota</taxon>
        <taxon>Pezizomycotina</taxon>
        <taxon>Dothideomycetes</taxon>
        <taxon>Pleosporomycetidae</taxon>
        <taxon>Pleosporales</taxon>
        <taxon>Pleomassariaceae</taxon>
        <taxon>Pleomassaria</taxon>
    </lineage>
</organism>
<keyword evidence="2" id="KW-1133">Transmembrane helix</keyword>
<feature type="region of interest" description="Disordered" evidence="1">
    <location>
        <begin position="215"/>
        <end position="249"/>
    </location>
</feature>
<gene>
    <name evidence="3" type="ORF">K504DRAFT_459371</name>
</gene>
<evidence type="ECO:0000313" key="4">
    <source>
        <dbReference type="Proteomes" id="UP000799428"/>
    </source>
</evidence>
<feature type="transmembrane region" description="Helical" evidence="2">
    <location>
        <begin position="255"/>
        <end position="281"/>
    </location>
</feature>
<keyword evidence="4" id="KW-1185">Reference proteome</keyword>
<proteinExistence type="predicted"/>
<name>A0A6G1K2A9_9PLEO</name>
<evidence type="ECO:0000313" key="3">
    <source>
        <dbReference type="EMBL" id="KAF2706938.1"/>
    </source>
</evidence>
<dbReference type="OrthoDB" id="3800224at2759"/>
<reference evidence="3" key="1">
    <citation type="journal article" date="2020" name="Stud. Mycol.">
        <title>101 Dothideomycetes genomes: a test case for predicting lifestyles and emergence of pathogens.</title>
        <authorList>
            <person name="Haridas S."/>
            <person name="Albert R."/>
            <person name="Binder M."/>
            <person name="Bloem J."/>
            <person name="Labutti K."/>
            <person name="Salamov A."/>
            <person name="Andreopoulos B."/>
            <person name="Baker S."/>
            <person name="Barry K."/>
            <person name="Bills G."/>
            <person name="Bluhm B."/>
            <person name="Cannon C."/>
            <person name="Castanera R."/>
            <person name="Culley D."/>
            <person name="Daum C."/>
            <person name="Ezra D."/>
            <person name="Gonzalez J."/>
            <person name="Henrissat B."/>
            <person name="Kuo A."/>
            <person name="Liang C."/>
            <person name="Lipzen A."/>
            <person name="Lutzoni F."/>
            <person name="Magnuson J."/>
            <person name="Mondo S."/>
            <person name="Nolan M."/>
            <person name="Ohm R."/>
            <person name="Pangilinan J."/>
            <person name="Park H.-J."/>
            <person name="Ramirez L."/>
            <person name="Alfaro M."/>
            <person name="Sun H."/>
            <person name="Tritt A."/>
            <person name="Yoshinaga Y."/>
            <person name="Zwiers L.-H."/>
            <person name="Turgeon B."/>
            <person name="Goodwin S."/>
            <person name="Spatafora J."/>
            <person name="Crous P."/>
            <person name="Grigoriev I."/>
        </authorList>
    </citation>
    <scope>NUCLEOTIDE SEQUENCE</scope>
    <source>
        <strain evidence="3">CBS 279.74</strain>
    </source>
</reference>
<accession>A0A6G1K2A9</accession>